<evidence type="ECO:0000313" key="3">
    <source>
        <dbReference type="Proteomes" id="UP001193748"/>
    </source>
</evidence>
<comment type="caution">
    <text evidence="2">The sequence shown here is derived from an EMBL/GenBank/DDBJ whole genome shotgun (WGS) entry which is preliminary data.</text>
</comment>
<accession>A0AAX0B0C9</accession>
<dbReference type="AlphaFoldDB" id="A0AAX0B0C9"/>
<keyword evidence="1" id="KW-1133">Transmembrane helix</keyword>
<gene>
    <name evidence="2" type="ORF">B0H41_002215</name>
</gene>
<reference evidence="2" key="2">
    <citation type="journal article" date="2022" name="Nat. Biotechnol.">
        <title>Carbon-negative production of acetone and isopropanol by gas fermentation at industrial pilot scale.</title>
        <authorList>
            <person name="Liew F.E."/>
            <person name="Nogle R."/>
            <person name="Abdalla T."/>
            <person name="Rasor B.J."/>
            <person name="Canter C."/>
            <person name="Jensen R.O."/>
            <person name="Wang L."/>
            <person name="Strutz J."/>
            <person name="Chirania P."/>
            <person name="De Tissera S."/>
            <person name="Mueller A.P."/>
            <person name="Ruan Z."/>
            <person name="Gao A."/>
            <person name="Tran L."/>
            <person name="Engle N.L."/>
            <person name="Bromley J.C."/>
            <person name="Daniell J."/>
            <person name="Conrado R."/>
            <person name="Tschaplinski T.J."/>
            <person name="Giannone R.J."/>
            <person name="Hettich R.L."/>
            <person name="Karim A.S."/>
            <person name="Simpson S.D."/>
            <person name="Brown S.D."/>
            <person name="Leang C."/>
            <person name="Jewett M.C."/>
            <person name="Kopke M."/>
        </authorList>
    </citation>
    <scope>NUCLEOTIDE SEQUENCE</scope>
    <source>
        <strain evidence="2">DJ080</strain>
    </source>
</reference>
<dbReference type="EMBL" id="JABSWW010000001">
    <property type="protein sequence ID" value="NRT88536.1"/>
    <property type="molecule type" value="Genomic_DNA"/>
</dbReference>
<keyword evidence="1" id="KW-0812">Transmembrane</keyword>
<protein>
    <submittedName>
        <fullName evidence="2">Uncharacterized protein</fullName>
    </submittedName>
</protein>
<keyword evidence="1" id="KW-0472">Membrane</keyword>
<sequence length="64" mass="7469">MDRIRKSYNRIKQFISNNDVEITAFISVFFVVYASFLINKILAFYILGVIFGGLAIFLLKYPKK</sequence>
<feature type="transmembrane region" description="Helical" evidence="1">
    <location>
        <begin position="42"/>
        <end position="59"/>
    </location>
</feature>
<dbReference type="Proteomes" id="UP001193748">
    <property type="component" value="Unassembled WGS sequence"/>
</dbReference>
<organism evidence="2 3">
    <name type="scientific">Clostridium beijerinckii</name>
    <name type="common">Clostridium MP</name>
    <dbReference type="NCBI Taxonomy" id="1520"/>
    <lineage>
        <taxon>Bacteria</taxon>
        <taxon>Bacillati</taxon>
        <taxon>Bacillota</taxon>
        <taxon>Clostridia</taxon>
        <taxon>Eubacteriales</taxon>
        <taxon>Clostridiaceae</taxon>
        <taxon>Clostridium</taxon>
    </lineage>
</organism>
<evidence type="ECO:0000313" key="2">
    <source>
        <dbReference type="EMBL" id="NRT88536.1"/>
    </source>
</evidence>
<reference evidence="2" key="1">
    <citation type="submission" date="2020-05" db="EMBL/GenBank/DDBJ databases">
        <authorList>
            <person name="Brown S."/>
            <person name="Huntemann M."/>
            <person name="Clum A."/>
            <person name="Spunde A."/>
            <person name="Palaniappan K."/>
            <person name="Ritter S."/>
            <person name="Mikhailova N."/>
            <person name="Chen I.-M."/>
            <person name="Stamatis D."/>
            <person name="Reddy T."/>
            <person name="O'Malley R."/>
            <person name="Daum C."/>
            <person name="Shapiro N."/>
            <person name="Ivanova N."/>
            <person name="Kyrpides N."/>
            <person name="Woyke T."/>
        </authorList>
    </citation>
    <scope>NUCLEOTIDE SEQUENCE</scope>
    <source>
        <strain evidence="2">DJ080</strain>
    </source>
</reference>
<evidence type="ECO:0000256" key="1">
    <source>
        <dbReference type="SAM" id="Phobius"/>
    </source>
</evidence>
<dbReference type="RefSeq" id="WP_173710861.1">
    <property type="nucleotide sequence ID" value="NZ_JABSWW010000001.1"/>
</dbReference>
<proteinExistence type="predicted"/>
<feature type="transmembrane region" description="Helical" evidence="1">
    <location>
        <begin position="20"/>
        <end position="36"/>
    </location>
</feature>
<name>A0AAX0B0C9_CLOBE</name>